<feature type="transmembrane region" description="Helical" evidence="1">
    <location>
        <begin position="331"/>
        <end position="348"/>
    </location>
</feature>
<feature type="transmembrane region" description="Helical" evidence="1">
    <location>
        <begin position="47"/>
        <end position="64"/>
    </location>
</feature>
<name>A0ABS1DF72_9PROT</name>
<dbReference type="SUPFAM" id="SSF53335">
    <property type="entry name" value="S-adenosyl-L-methionine-dependent methyltransferases"/>
    <property type="match status" value="1"/>
</dbReference>
<proteinExistence type="predicted"/>
<dbReference type="Gene3D" id="3.40.50.150">
    <property type="entry name" value="Vaccinia Virus protein VP39"/>
    <property type="match status" value="1"/>
</dbReference>
<evidence type="ECO:0000256" key="1">
    <source>
        <dbReference type="SAM" id="Phobius"/>
    </source>
</evidence>
<evidence type="ECO:0000313" key="3">
    <source>
        <dbReference type="Proteomes" id="UP001296873"/>
    </source>
</evidence>
<feature type="transmembrane region" description="Helical" evidence="1">
    <location>
        <begin position="20"/>
        <end position="40"/>
    </location>
</feature>
<feature type="transmembrane region" description="Helical" evidence="1">
    <location>
        <begin position="252"/>
        <end position="271"/>
    </location>
</feature>
<keyword evidence="1" id="KW-0812">Transmembrane</keyword>
<gene>
    <name evidence="2" type="ORF">CKO28_09025</name>
</gene>
<feature type="transmembrane region" description="Helical" evidence="1">
    <location>
        <begin position="126"/>
        <end position="147"/>
    </location>
</feature>
<dbReference type="Proteomes" id="UP001296873">
    <property type="component" value="Unassembled WGS sequence"/>
</dbReference>
<feature type="transmembrane region" description="Helical" evidence="1">
    <location>
        <begin position="159"/>
        <end position="178"/>
    </location>
</feature>
<organism evidence="2 3">
    <name type="scientific">Rhodovibrio sodomensis</name>
    <dbReference type="NCBI Taxonomy" id="1088"/>
    <lineage>
        <taxon>Bacteria</taxon>
        <taxon>Pseudomonadati</taxon>
        <taxon>Pseudomonadota</taxon>
        <taxon>Alphaproteobacteria</taxon>
        <taxon>Rhodospirillales</taxon>
        <taxon>Rhodovibrionaceae</taxon>
        <taxon>Rhodovibrio</taxon>
    </lineage>
</organism>
<feature type="transmembrane region" description="Helical" evidence="1">
    <location>
        <begin position="184"/>
        <end position="205"/>
    </location>
</feature>
<sequence>MLSGGLAGVSRDIPADPNLVASLIVVGLAIAAISGVLLGLGRRCPGVLAALPLAGIAPVFLALAGVGTSWLCLVSPALLVAAGLQQIAGNAGERATSQPALALATLSAIAGVGVLMPVPPWMVSPLLTAALASVLLCAYAGATAGRHSVSMATTFRPEVALSGLIVGAAITASTLLLIDYAGLGWAAAASAASITTAAAAVGLWLPRSARAWPAAVAVVAAAAAPALMIPAARALRTMEAVTGGAWPAEFPALLTVGVLAGPAIIAATYLARRPGGIDVRCSGALMPASQLAGATASFWLLYPAGGLSSVLTVILAGLVALAAVRGLARTAVTALLVGVYAIITWPALDIAAGHQSSGALKRYGQVDVGMAMTVLSQRSGAHATHLVTEIEKIDVRSAGKTVASVERGGTSRPEVLAGVAAIAHLDADSRAFVGPVASGAAARLILSRTSNLTAADSDPNAAWVIASLADANGDLAQRDGWEIVGGDVREVLAQSPGRYDLIFLPALSLQEGSRQSPLSNATIDLISNRLTDQGRLVLLVNAAPSATNSSALAQQLPRNFKACTVLVMGPAKSAIVCDRRRRDLQGPAVLEEGLSSDLRAALARGAIPDDLLDRLSAGPLGARSDASLPAVEACVTQSRFARATSCVQRLLPTACGRDYARLIAADALNRSDPLRAGGWMEAISLRDEGYPAVATQLLADLARDPLVADHDRILSLNALEATTGMSRATRALRRELLLHDSLVEVSRSISHHRQSGFIPACPEGQ</sequence>
<feature type="transmembrane region" description="Helical" evidence="1">
    <location>
        <begin position="307"/>
        <end position="324"/>
    </location>
</feature>
<keyword evidence="1" id="KW-1133">Transmembrane helix</keyword>
<feature type="transmembrane region" description="Helical" evidence="1">
    <location>
        <begin position="212"/>
        <end position="232"/>
    </location>
</feature>
<comment type="caution">
    <text evidence="2">The sequence shown here is derived from an EMBL/GenBank/DDBJ whole genome shotgun (WGS) entry which is preliminary data.</text>
</comment>
<feature type="transmembrane region" description="Helical" evidence="1">
    <location>
        <begin position="283"/>
        <end position="301"/>
    </location>
</feature>
<evidence type="ECO:0000313" key="2">
    <source>
        <dbReference type="EMBL" id="MBK1668178.1"/>
    </source>
</evidence>
<protein>
    <recommendedName>
        <fullName evidence="4">PABS domain-containing protein</fullName>
    </recommendedName>
</protein>
<dbReference type="EMBL" id="NRRL01000018">
    <property type="protein sequence ID" value="MBK1668178.1"/>
    <property type="molecule type" value="Genomic_DNA"/>
</dbReference>
<dbReference type="InterPro" id="IPR029063">
    <property type="entry name" value="SAM-dependent_MTases_sf"/>
</dbReference>
<accession>A0ABS1DF72</accession>
<keyword evidence="1" id="KW-0472">Membrane</keyword>
<keyword evidence="3" id="KW-1185">Reference proteome</keyword>
<evidence type="ECO:0008006" key="4">
    <source>
        <dbReference type="Google" id="ProtNLM"/>
    </source>
</evidence>
<reference evidence="2 3" key="1">
    <citation type="journal article" date="2020" name="Microorganisms">
        <title>Osmotic Adaptation and Compatible Solute Biosynthesis of Phototrophic Bacteria as Revealed from Genome Analyses.</title>
        <authorList>
            <person name="Imhoff J.F."/>
            <person name="Rahn T."/>
            <person name="Kunzel S."/>
            <person name="Keller A."/>
            <person name="Neulinger S.C."/>
        </authorList>
    </citation>
    <scope>NUCLEOTIDE SEQUENCE [LARGE SCALE GENOMIC DNA]</scope>
    <source>
        <strain evidence="2 3">DSM 9895</strain>
    </source>
</reference>